<dbReference type="Pfam" id="PF07718">
    <property type="entry name" value="Coatamer_beta_C"/>
    <property type="match status" value="1"/>
</dbReference>
<comment type="caution">
    <text evidence="2">The sequence shown here is derived from an EMBL/GenBank/DDBJ whole genome shotgun (WGS) entry which is preliminary data.</text>
</comment>
<reference evidence="2 3" key="1">
    <citation type="journal article" date="2023" name="BMC Biol.">
        <title>The compact genome of the sponge Oopsacas minuta (Hexactinellida) is lacking key metazoan core genes.</title>
        <authorList>
            <person name="Santini S."/>
            <person name="Schenkelaars Q."/>
            <person name="Jourda C."/>
            <person name="Duchesne M."/>
            <person name="Belahbib H."/>
            <person name="Rocher C."/>
            <person name="Selva M."/>
            <person name="Riesgo A."/>
            <person name="Vervoort M."/>
            <person name="Leys S.P."/>
            <person name="Kodjabachian L."/>
            <person name="Le Bivic A."/>
            <person name="Borchiellini C."/>
            <person name="Claverie J.M."/>
            <person name="Renard E."/>
        </authorList>
    </citation>
    <scope>NUCLEOTIDE SEQUENCE [LARGE SCALE GENOMIC DNA]</scope>
    <source>
        <strain evidence="2">SPO-2</strain>
    </source>
</reference>
<keyword evidence="3" id="KW-1185">Reference proteome</keyword>
<dbReference type="PANTHER" id="PTHR10635:SF0">
    <property type="entry name" value="COATOMER SUBUNIT BETA"/>
    <property type="match status" value="1"/>
</dbReference>
<gene>
    <name evidence="2" type="ORF">LOD99_7787</name>
</gene>
<evidence type="ECO:0000259" key="1">
    <source>
        <dbReference type="Pfam" id="PF07718"/>
    </source>
</evidence>
<dbReference type="PANTHER" id="PTHR10635">
    <property type="entry name" value="COATOMER SUBUNIT BETA"/>
    <property type="match status" value="1"/>
</dbReference>
<accession>A0AAV7JPJ4</accession>
<dbReference type="GO" id="GO:0006891">
    <property type="term" value="P:intra-Golgi vesicle-mediated transport"/>
    <property type="evidence" value="ECO:0007669"/>
    <property type="project" value="TreeGrafter"/>
</dbReference>
<evidence type="ECO:0000313" key="2">
    <source>
        <dbReference type="EMBL" id="KAI6650736.1"/>
    </source>
</evidence>
<sequence>MAGFSDPIYAEAYIYIYGHQYDIILDILIVNQTPDTLQGVLLELATHGDLKLVEKPSQINLASQDFANIKAAVKVSSTANGVIFGNIVYDVAGTASS</sequence>
<feature type="domain" description="Coatomer beta subunit C-terminal" evidence="1">
    <location>
        <begin position="1"/>
        <end position="90"/>
    </location>
</feature>
<proteinExistence type="predicted"/>
<dbReference type="EMBL" id="JAKMXF010000310">
    <property type="protein sequence ID" value="KAI6650736.1"/>
    <property type="molecule type" value="Genomic_DNA"/>
</dbReference>
<name>A0AAV7JPJ4_9METZ</name>
<dbReference type="InterPro" id="IPR016460">
    <property type="entry name" value="COPB1"/>
</dbReference>
<dbReference type="GO" id="GO:0030126">
    <property type="term" value="C:COPI vesicle coat"/>
    <property type="evidence" value="ECO:0007669"/>
    <property type="project" value="InterPro"/>
</dbReference>
<protein>
    <submittedName>
        <fullName evidence="2">Coatomer subunit beta-like</fullName>
    </submittedName>
</protein>
<organism evidence="2 3">
    <name type="scientific">Oopsacas minuta</name>
    <dbReference type="NCBI Taxonomy" id="111878"/>
    <lineage>
        <taxon>Eukaryota</taxon>
        <taxon>Metazoa</taxon>
        <taxon>Porifera</taxon>
        <taxon>Hexactinellida</taxon>
        <taxon>Hexasterophora</taxon>
        <taxon>Lyssacinosida</taxon>
        <taxon>Leucopsacidae</taxon>
        <taxon>Oopsacas</taxon>
    </lineage>
</organism>
<dbReference type="GO" id="GO:0005198">
    <property type="term" value="F:structural molecule activity"/>
    <property type="evidence" value="ECO:0007669"/>
    <property type="project" value="InterPro"/>
</dbReference>
<dbReference type="AlphaFoldDB" id="A0AAV7JPJ4"/>
<dbReference type="GO" id="GO:0006888">
    <property type="term" value="P:endoplasmic reticulum to Golgi vesicle-mediated transport"/>
    <property type="evidence" value="ECO:0007669"/>
    <property type="project" value="TreeGrafter"/>
</dbReference>
<dbReference type="Proteomes" id="UP001165289">
    <property type="component" value="Unassembled WGS sequence"/>
</dbReference>
<dbReference type="GO" id="GO:0006886">
    <property type="term" value="P:intracellular protein transport"/>
    <property type="evidence" value="ECO:0007669"/>
    <property type="project" value="InterPro"/>
</dbReference>
<dbReference type="InterPro" id="IPR011710">
    <property type="entry name" value="Coatomer_bsu_C"/>
</dbReference>
<evidence type="ECO:0000313" key="3">
    <source>
        <dbReference type="Proteomes" id="UP001165289"/>
    </source>
</evidence>